<dbReference type="EMBL" id="AGBW02011730">
    <property type="protein sequence ID" value="OWR46215.1"/>
    <property type="molecule type" value="Genomic_DNA"/>
</dbReference>
<sequence length="101" mass="11868">MKIAVAPTASWQVDCCNKKISLGYPINQLFATKNTRIFLTMPSAMKTRKQNKKKPLKIKFYSKMKKSSKYFKKLSFSKLFIKKNKDMKIIRGLGIIYINYY</sequence>
<name>A0A212EXK6_DANPL</name>
<accession>A0A212EXK6</accession>
<evidence type="ECO:0000313" key="2">
    <source>
        <dbReference type="Proteomes" id="UP000007151"/>
    </source>
</evidence>
<proteinExistence type="predicted"/>
<dbReference type="InParanoid" id="A0A212EXK6"/>
<comment type="caution">
    <text evidence="1">The sequence shown here is derived from an EMBL/GenBank/DDBJ whole genome shotgun (WGS) entry which is preliminary data.</text>
</comment>
<gene>
    <name evidence="1" type="ORF">KGM_200099</name>
</gene>
<reference evidence="1 2" key="1">
    <citation type="journal article" date="2011" name="Cell">
        <title>The monarch butterfly genome yields insights into long-distance migration.</title>
        <authorList>
            <person name="Zhan S."/>
            <person name="Merlin C."/>
            <person name="Boore J.L."/>
            <person name="Reppert S.M."/>
        </authorList>
    </citation>
    <scope>NUCLEOTIDE SEQUENCE [LARGE SCALE GENOMIC DNA]</scope>
    <source>
        <strain evidence="1">F-2</strain>
    </source>
</reference>
<organism evidence="1 2">
    <name type="scientific">Danaus plexippus plexippus</name>
    <dbReference type="NCBI Taxonomy" id="278856"/>
    <lineage>
        <taxon>Eukaryota</taxon>
        <taxon>Metazoa</taxon>
        <taxon>Ecdysozoa</taxon>
        <taxon>Arthropoda</taxon>
        <taxon>Hexapoda</taxon>
        <taxon>Insecta</taxon>
        <taxon>Pterygota</taxon>
        <taxon>Neoptera</taxon>
        <taxon>Endopterygota</taxon>
        <taxon>Lepidoptera</taxon>
        <taxon>Glossata</taxon>
        <taxon>Ditrysia</taxon>
        <taxon>Papilionoidea</taxon>
        <taxon>Nymphalidae</taxon>
        <taxon>Danainae</taxon>
        <taxon>Danaini</taxon>
        <taxon>Danaina</taxon>
        <taxon>Danaus</taxon>
        <taxon>Danaus</taxon>
    </lineage>
</organism>
<dbReference type="AlphaFoldDB" id="A0A212EXK6"/>
<dbReference type="Proteomes" id="UP000007151">
    <property type="component" value="Unassembled WGS sequence"/>
</dbReference>
<protein>
    <submittedName>
        <fullName evidence="1">Uncharacterized protein</fullName>
    </submittedName>
</protein>
<keyword evidence="2" id="KW-1185">Reference proteome</keyword>
<dbReference type="KEGG" id="dpl:KGM_200099"/>
<evidence type="ECO:0000313" key="1">
    <source>
        <dbReference type="EMBL" id="OWR46215.1"/>
    </source>
</evidence>